<dbReference type="GeneID" id="37068499"/>
<gene>
    <name evidence="1" type="ORF">BO70DRAFT_392082</name>
</gene>
<organism evidence="1 2">
    <name type="scientific">Aspergillus heteromorphus CBS 117.55</name>
    <dbReference type="NCBI Taxonomy" id="1448321"/>
    <lineage>
        <taxon>Eukaryota</taxon>
        <taxon>Fungi</taxon>
        <taxon>Dikarya</taxon>
        <taxon>Ascomycota</taxon>
        <taxon>Pezizomycotina</taxon>
        <taxon>Eurotiomycetes</taxon>
        <taxon>Eurotiomycetidae</taxon>
        <taxon>Eurotiales</taxon>
        <taxon>Aspergillaceae</taxon>
        <taxon>Aspergillus</taxon>
        <taxon>Aspergillus subgen. Circumdati</taxon>
    </lineage>
</organism>
<reference evidence="1 2" key="1">
    <citation type="submission" date="2016-12" db="EMBL/GenBank/DDBJ databases">
        <title>The genomes of Aspergillus section Nigri reveals drivers in fungal speciation.</title>
        <authorList>
            <consortium name="DOE Joint Genome Institute"/>
            <person name="Vesth T.C."/>
            <person name="Nybo J."/>
            <person name="Theobald S."/>
            <person name="Brandl J."/>
            <person name="Frisvad J.C."/>
            <person name="Nielsen K.F."/>
            <person name="Lyhne E.K."/>
            <person name="Kogle M.E."/>
            <person name="Kuo A."/>
            <person name="Riley R."/>
            <person name="Clum A."/>
            <person name="Nolan M."/>
            <person name="Lipzen A."/>
            <person name="Salamov A."/>
            <person name="Henrissat B."/>
            <person name="Wiebenga A."/>
            <person name="De Vries R.P."/>
            <person name="Grigoriev I.V."/>
            <person name="Mortensen U.H."/>
            <person name="Andersen M.R."/>
            <person name="Baker S.E."/>
        </authorList>
    </citation>
    <scope>NUCLEOTIDE SEQUENCE [LARGE SCALE GENOMIC DNA]</scope>
    <source>
        <strain evidence="1 2">CBS 117.55</strain>
    </source>
</reference>
<accession>A0A317X242</accession>
<dbReference type="AlphaFoldDB" id="A0A317X242"/>
<dbReference type="EMBL" id="MSFL01000001">
    <property type="protein sequence ID" value="PWY92694.1"/>
    <property type="molecule type" value="Genomic_DNA"/>
</dbReference>
<dbReference type="RefSeq" id="XP_025404433.1">
    <property type="nucleotide sequence ID" value="XM_025546262.1"/>
</dbReference>
<keyword evidence="2" id="KW-1185">Reference proteome</keyword>
<evidence type="ECO:0000313" key="1">
    <source>
        <dbReference type="EMBL" id="PWY92694.1"/>
    </source>
</evidence>
<dbReference type="VEuPathDB" id="FungiDB:BO70DRAFT_392082"/>
<proteinExistence type="predicted"/>
<sequence length="125" mass="13668">MPMPGIKCPKCAAQGEEVWVIPGKNCHNRPETLHHLPGENTQLLGTGKDQALFTYPTWIVSSLAAILPLHTPFSSGGLVDGRIDREKWKRHPKPSGGELLGSWLGSTVELEEEERSSCTIGNRGK</sequence>
<dbReference type="OrthoDB" id="6133115at2759"/>
<protein>
    <submittedName>
        <fullName evidence="1">Uncharacterized protein</fullName>
    </submittedName>
</protein>
<name>A0A317X242_9EURO</name>
<dbReference type="Proteomes" id="UP000247233">
    <property type="component" value="Unassembled WGS sequence"/>
</dbReference>
<comment type="caution">
    <text evidence="1">The sequence shown here is derived from an EMBL/GenBank/DDBJ whole genome shotgun (WGS) entry which is preliminary data.</text>
</comment>
<evidence type="ECO:0000313" key="2">
    <source>
        <dbReference type="Proteomes" id="UP000247233"/>
    </source>
</evidence>